<dbReference type="SUPFAM" id="SSF55729">
    <property type="entry name" value="Acyl-CoA N-acyltransferases (Nat)"/>
    <property type="match status" value="1"/>
</dbReference>
<dbReference type="InterPro" id="IPR016181">
    <property type="entry name" value="Acyl_CoA_acyltransferase"/>
</dbReference>
<protein>
    <submittedName>
        <fullName evidence="2">GNAT family N-acetyltransferase</fullName>
    </submittedName>
</protein>
<evidence type="ECO:0000313" key="2">
    <source>
        <dbReference type="EMBL" id="MEL3974111.1"/>
    </source>
</evidence>
<keyword evidence="3" id="KW-1185">Reference proteome</keyword>
<name>A0ABU9KDB3_9BACI</name>
<evidence type="ECO:0000313" key="3">
    <source>
        <dbReference type="Proteomes" id="UP001389717"/>
    </source>
</evidence>
<organism evidence="2 3">
    <name type="scientific">Rossellomorea oryzaecorticis</name>
    <dbReference type="NCBI Taxonomy" id="1396505"/>
    <lineage>
        <taxon>Bacteria</taxon>
        <taxon>Bacillati</taxon>
        <taxon>Bacillota</taxon>
        <taxon>Bacilli</taxon>
        <taxon>Bacillales</taxon>
        <taxon>Bacillaceae</taxon>
        <taxon>Rossellomorea</taxon>
    </lineage>
</organism>
<evidence type="ECO:0000259" key="1">
    <source>
        <dbReference type="PROSITE" id="PS51186"/>
    </source>
</evidence>
<dbReference type="RefSeq" id="WP_341985628.1">
    <property type="nucleotide sequence ID" value="NZ_JBBYAF010000043.1"/>
</dbReference>
<reference evidence="2 3" key="1">
    <citation type="submission" date="2024-04" db="EMBL/GenBank/DDBJ databases">
        <title>Bacillus oryzaecorticis sp. nov., a moderately halophilic bacterium isolated from rice husks.</title>
        <authorList>
            <person name="Zhu H.-S."/>
        </authorList>
    </citation>
    <scope>NUCLEOTIDE SEQUENCE [LARGE SCALE GENOMIC DNA]</scope>
    <source>
        <strain evidence="2 3">ZC255</strain>
    </source>
</reference>
<dbReference type="EMBL" id="JBBYAF010000043">
    <property type="protein sequence ID" value="MEL3974111.1"/>
    <property type="molecule type" value="Genomic_DNA"/>
</dbReference>
<dbReference type="Gene3D" id="3.40.630.30">
    <property type="match status" value="1"/>
</dbReference>
<dbReference type="Proteomes" id="UP001389717">
    <property type="component" value="Unassembled WGS sequence"/>
</dbReference>
<dbReference type="CDD" id="cd04301">
    <property type="entry name" value="NAT_SF"/>
    <property type="match status" value="1"/>
</dbReference>
<dbReference type="PROSITE" id="PS51186">
    <property type="entry name" value="GNAT"/>
    <property type="match status" value="1"/>
</dbReference>
<comment type="caution">
    <text evidence="2">The sequence shown here is derived from an EMBL/GenBank/DDBJ whole genome shotgun (WGS) entry which is preliminary data.</text>
</comment>
<feature type="domain" description="N-acetyltransferase" evidence="1">
    <location>
        <begin position="17"/>
        <end position="218"/>
    </location>
</feature>
<dbReference type="Pfam" id="PF00583">
    <property type="entry name" value="Acetyltransf_1"/>
    <property type="match status" value="1"/>
</dbReference>
<proteinExistence type="predicted"/>
<sequence>MYRKEQFVFRKDQVYQAVIRNYTETDFNELIGIQQRAFPPPFPAELWWNKEQLENHINYFPLGALCVEIDGRIAGSMTSLIVNFDPSCPEHTWEEITDDGYIRTHNHLGNTLYVVDLCIDPEFRGFKLGKVLMNAMYEIVVHLQLDRLLGGGRIPTYHKFSHTFTIEEYVNKLTSGQYKDPVITFLLQCGRTPLKAVKGYLEDKESCDYGLLMEWKNPFQKT</sequence>
<dbReference type="InterPro" id="IPR000182">
    <property type="entry name" value="GNAT_dom"/>
</dbReference>
<gene>
    <name evidence="2" type="ORF">AAEO50_17645</name>
</gene>
<accession>A0ABU9KDB3</accession>